<feature type="region of interest" description="Disordered" evidence="1">
    <location>
        <begin position="1"/>
        <end position="57"/>
    </location>
</feature>
<proteinExistence type="predicted"/>
<feature type="region of interest" description="Disordered" evidence="1">
    <location>
        <begin position="165"/>
        <end position="189"/>
    </location>
</feature>
<comment type="caution">
    <text evidence="2">The sequence shown here is derived from an EMBL/GenBank/DDBJ whole genome shotgun (WGS) entry which is preliminary data.</text>
</comment>
<reference evidence="2" key="1">
    <citation type="submission" date="2020-07" db="EMBL/GenBank/DDBJ databases">
        <title>The High-quality genome of the commercially important snow crab, Chionoecetes opilio.</title>
        <authorList>
            <person name="Jeong J.-H."/>
            <person name="Ryu S."/>
        </authorList>
    </citation>
    <scope>NUCLEOTIDE SEQUENCE</scope>
    <source>
        <strain evidence="2">MADBK_172401_WGS</strain>
        <tissue evidence="2">Digestive gland</tissue>
    </source>
</reference>
<protein>
    <submittedName>
        <fullName evidence="2">Uncharacterized protein</fullName>
    </submittedName>
</protein>
<sequence length="226" mass="24098">MNLRGRASRSERSSPVSSSSSNSGSGVGGGSSSSGVRGGSSSSGGGGTDSHFPTHHCRSPLALASTCSVSSNGALKAPLKTPRGQRQNKRSNSDLEEQNENVLYSPAQYNSAVNASLAHCPAAYLRASRYANKFPNCKSSHQAPVIDSDNNIIESKLLKPRPLRISRRQNQPPPNYKCHPPRKPHSKRHHIANGSQATKVLCHEGLNMYLCINTGKKGTDLSLLKS</sequence>
<accession>A0A8J5CKM1</accession>
<feature type="region of interest" description="Disordered" evidence="1">
    <location>
        <begin position="74"/>
        <end position="99"/>
    </location>
</feature>
<name>A0A8J5CKM1_CHIOP</name>
<organism evidence="2 3">
    <name type="scientific">Chionoecetes opilio</name>
    <name type="common">Atlantic snow crab</name>
    <name type="synonym">Cancer opilio</name>
    <dbReference type="NCBI Taxonomy" id="41210"/>
    <lineage>
        <taxon>Eukaryota</taxon>
        <taxon>Metazoa</taxon>
        <taxon>Ecdysozoa</taxon>
        <taxon>Arthropoda</taxon>
        <taxon>Crustacea</taxon>
        <taxon>Multicrustacea</taxon>
        <taxon>Malacostraca</taxon>
        <taxon>Eumalacostraca</taxon>
        <taxon>Eucarida</taxon>
        <taxon>Decapoda</taxon>
        <taxon>Pleocyemata</taxon>
        <taxon>Brachyura</taxon>
        <taxon>Eubrachyura</taxon>
        <taxon>Majoidea</taxon>
        <taxon>Majidae</taxon>
        <taxon>Chionoecetes</taxon>
    </lineage>
</organism>
<dbReference type="OrthoDB" id="277011at2759"/>
<gene>
    <name evidence="2" type="ORF">GWK47_014146</name>
</gene>
<keyword evidence="3" id="KW-1185">Reference proteome</keyword>
<feature type="compositionally biased region" description="Basic residues" evidence="1">
    <location>
        <begin position="179"/>
        <end position="189"/>
    </location>
</feature>
<dbReference type="EMBL" id="JACEEZ010020535">
    <property type="protein sequence ID" value="KAG0714435.1"/>
    <property type="molecule type" value="Genomic_DNA"/>
</dbReference>
<evidence type="ECO:0000313" key="2">
    <source>
        <dbReference type="EMBL" id="KAG0714435.1"/>
    </source>
</evidence>
<feature type="compositionally biased region" description="Low complexity" evidence="1">
    <location>
        <begin position="13"/>
        <end position="24"/>
    </location>
</feature>
<evidence type="ECO:0000313" key="3">
    <source>
        <dbReference type="Proteomes" id="UP000770661"/>
    </source>
</evidence>
<dbReference type="AlphaFoldDB" id="A0A8J5CKM1"/>
<evidence type="ECO:0000256" key="1">
    <source>
        <dbReference type="SAM" id="MobiDB-lite"/>
    </source>
</evidence>
<feature type="compositionally biased region" description="Gly residues" evidence="1">
    <location>
        <begin position="25"/>
        <end position="48"/>
    </location>
</feature>
<dbReference type="Proteomes" id="UP000770661">
    <property type="component" value="Unassembled WGS sequence"/>
</dbReference>